<dbReference type="Proteomes" id="UP000571017">
    <property type="component" value="Unassembled WGS sequence"/>
</dbReference>
<dbReference type="Pfam" id="PF01051">
    <property type="entry name" value="Rep3_N"/>
    <property type="match status" value="1"/>
</dbReference>
<dbReference type="SUPFAM" id="SSF46785">
    <property type="entry name" value="Winged helix' DNA-binding domain"/>
    <property type="match status" value="2"/>
</dbReference>
<reference evidence="4 5" key="1">
    <citation type="journal article" date="2004" name="Extremophiles">
        <title>Halobacillus locisalis sp. nov., a halophilic bacterium isolated from a marine solar saltern of the Yellow Sea in Korea.</title>
        <authorList>
            <person name="Yoon J.H."/>
            <person name="Kang K.H."/>
            <person name="Oh T.K."/>
            <person name="Park Y.H."/>
        </authorList>
    </citation>
    <scope>NUCLEOTIDE SEQUENCE [LARGE SCALE GENOMIC DNA]</scope>
    <source>
        <strain evidence="4 5">KCTC 3788</strain>
    </source>
</reference>
<name>A0A838CXV4_9BACI</name>
<dbReference type="GO" id="GO:0003887">
    <property type="term" value="F:DNA-directed DNA polymerase activity"/>
    <property type="evidence" value="ECO:0007669"/>
    <property type="project" value="InterPro"/>
</dbReference>
<evidence type="ECO:0000313" key="5">
    <source>
        <dbReference type="Proteomes" id="UP000571017"/>
    </source>
</evidence>
<organism evidence="4 5">
    <name type="scientific">Halobacillus locisalis</name>
    <dbReference type="NCBI Taxonomy" id="220753"/>
    <lineage>
        <taxon>Bacteria</taxon>
        <taxon>Bacillati</taxon>
        <taxon>Bacillota</taxon>
        <taxon>Bacilli</taxon>
        <taxon>Bacillales</taxon>
        <taxon>Bacillaceae</taxon>
        <taxon>Halobacillus</taxon>
    </lineage>
</organism>
<comment type="similarity">
    <text evidence="1">Belongs to the initiator RepB protein family.</text>
</comment>
<protein>
    <submittedName>
        <fullName evidence="4">Replication initiation protein</fullName>
    </submittedName>
</protein>
<evidence type="ECO:0000256" key="1">
    <source>
        <dbReference type="ARBA" id="ARBA00038283"/>
    </source>
</evidence>
<dbReference type="AlphaFoldDB" id="A0A838CXV4"/>
<comment type="caution">
    <text evidence="4">The sequence shown here is derived from an EMBL/GenBank/DDBJ whole genome shotgun (WGS) entry which is preliminary data.</text>
</comment>
<feature type="domain" description="Initiator Rep protein WH1" evidence="3">
    <location>
        <begin position="12"/>
        <end position="160"/>
    </location>
</feature>
<gene>
    <name evidence="4" type="ORF">H0266_18465</name>
</gene>
<dbReference type="InterPro" id="IPR036390">
    <property type="entry name" value="WH_DNA-bd_sf"/>
</dbReference>
<feature type="region of interest" description="Disordered" evidence="2">
    <location>
        <begin position="345"/>
        <end position="366"/>
    </location>
</feature>
<keyword evidence="5" id="KW-1185">Reference proteome</keyword>
<dbReference type="RefSeq" id="WP_181473928.1">
    <property type="nucleotide sequence ID" value="NZ_JACEFG010000005.1"/>
</dbReference>
<evidence type="ECO:0000313" key="4">
    <source>
        <dbReference type="EMBL" id="MBA2176867.1"/>
    </source>
</evidence>
<dbReference type="GO" id="GO:0006270">
    <property type="term" value="P:DNA replication initiation"/>
    <property type="evidence" value="ECO:0007669"/>
    <property type="project" value="InterPro"/>
</dbReference>
<dbReference type="Gene3D" id="1.10.10.10">
    <property type="entry name" value="Winged helix-like DNA-binding domain superfamily/Winged helix DNA-binding domain"/>
    <property type="match status" value="2"/>
</dbReference>
<sequence>MLKDISSNERNWVTKSNELIEATYRSPLTKREQKLIAYVVSQIEPRDEEFHIYRVSIREFTKMMGLEQPKYTELGDILKKLMSKVIEIEKTDGKKLLTHWISGAEYSPDEGPQEGTIDFSFDPRLKPYLLQLKNQFTSYRLENILELKSGYSIRFYELLKKWENVGVVTFTVDELRRKVGAVEVYKEFANFRQRVLEPASKELREKTDIYFEYEPIKKGRKYHSITFSIQLNKIKVEPIPIEEDSNYEDIVDNFMITANKLYLKVNKSTMKNWLAQSYAIWGDSYQESLHNLMEEAANTKSLKNPPGFVVWKINEFAKELDDGKIAEPYEWETGEVIPDWFKQKEEQKTGENEAAASTHESIDTNELAEQLKRLTGKSMKHDKNS</sequence>
<dbReference type="InterPro" id="IPR000525">
    <property type="entry name" value="Initiator_Rep_WH1"/>
</dbReference>
<dbReference type="EMBL" id="JACEFG010000005">
    <property type="protein sequence ID" value="MBA2176867.1"/>
    <property type="molecule type" value="Genomic_DNA"/>
</dbReference>
<dbReference type="Pfam" id="PF21205">
    <property type="entry name" value="Rep3_C"/>
    <property type="match status" value="1"/>
</dbReference>
<evidence type="ECO:0000259" key="3">
    <source>
        <dbReference type="Pfam" id="PF01051"/>
    </source>
</evidence>
<proteinExistence type="inferred from homology"/>
<evidence type="ECO:0000256" key="2">
    <source>
        <dbReference type="SAM" id="MobiDB-lite"/>
    </source>
</evidence>
<accession>A0A838CXV4</accession>
<dbReference type="InterPro" id="IPR036388">
    <property type="entry name" value="WH-like_DNA-bd_sf"/>
</dbReference>